<dbReference type="Gene3D" id="3.30.710.10">
    <property type="entry name" value="Potassium Channel Kv1.1, Chain A"/>
    <property type="match status" value="1"/>
</dbReference>
<sequence length="653" mass="73998">MVVDPNIACNIMISIGKLDAKENFSDFTVVVEGREFRCHRFLLNACSGFFNALLRSGMKEASESSVVVHGISSETFSTILECLYKGANVITRSNVIDLWHAANLLQIQFLITECEKYVIDKLIPEDKQDVYAHAKLLDSSAVLKSLLNLIAKDFEKFSNSSIFLQLYPEDILSLIQHEELEVSSEDVVVNAILRWASHSNVLEENQPVPLSDNSSKSTTPEQEKRCTPTEILSNSENIGAQTDVLVPASKEYEDENMAAMSISELSCSEKDATTSEKKINRQEYLGQLLSACRICLVSTDCVEMLLSMDIVLENKQALLAVRKAILYHFKPGPWSSLAIHRPTSPMENVILFVEKNFLKAYSVYKNKTFYISELPEGAESCATLSIINSQIFLLIQNQKGRFYSSLTSLFIFTSRNCWSQVLENTIFQHNFALLNNFIYWITDSKICRINTNLMLYDESIPAEIVLPLSVERIFIVKNTLAFGHKILFLCSEDQLTNFSVICLDTHNLKVSRHVLEGHSGHIVSFRDECSTFLLFQDGTLQKVVDCPDGGVIFQFLTKLWGFMWDVRGAVVFEKQLYLFGNLHKIVDLLNVQVIPGQALVYDAEVMKSLKVQWPWSANLPGYFDKIHVIFVDGRSQFLPFVVPKKWMDEKPSI</sequence>
<keyword evidence="1" id="KW-0880">Kelch repeat</keyword>
<dbReference type="EnsemblMetazoa" id="BGLB001621-RC">
    <property type="protein sequence ID" value="BGLB001621-PC"/>
    <property type="gene ID" value="BGLB001621"/>
</dbReference>
<dbReference type="InterPro" id="IPR011705">
    <property type="entry name" value="BACK"/>
</dbReference>
<reference evidence="5" key="1">
    <citation type="submission" date="2020-05" db="UniProtKB">
        <authorList>
            <consortium name="EnsemblMetazoa"/>
        </authorList>
    </citation>
    <scope>IDENTIFICATION</scope>
    <source>
        <strain evidence="5">BB02</strain>
    </source>
</reference>
<dbReference type="VEuPathDB" id="VectorBase:BGLAX_031139"/>
<evidence type="ECO:0000256" key="1">
    <source>
        <dbReference type="ARBA" id="ARBA00022441"/>
    </source>
</evidence>
<accession>A0A2C9JF08</accession>
<feature type="region of interest" description="Disordered" evidence="3">
    <location>
        <begin position="205"/>
        <end position="228"/>
    </location>
</feature>
<protein>
    <recommendedName>
        <fullName evidence="4">BTB domain-containing protein</fullName>
    </recommendedName>
</protein>
<dbReference type="KEGG" id="bgt:106055556"/>
<dbReference type="SMART" id="SM00225">
    <property type="entry name" value="BTB"/>
    <property type="match status" value="1"/>
</dbReference>
<gene>
    <name evidence="5" type="primary">106055556</name>
</gene>
<proteinExistence type="predicted"/>
<dbReference type="Proteomes" id="UP000076420">
    <property type="component" value="Unassembled WGS sequence"/>
</dbReference>
<dbReference type="PROSITE" id="PS50097">
    <property type="entry name" value="BTB"/>
    <property type="match status" value="1"/>
</dbReference>
<dbReference type="Pfam" id="PF07707">
    <property type="entry name" value="BACK"/>
    <property type="match status" value="1"/>
</dbReference>
<dbReference type="RefSeq" id="XP_013067307.2">
    <property type="nucleotide sequence ID" value="XM_013211853.2"/>
</dbReference>
<dbReference type="OrthoDB" id="437903at2759"/>
<dbReference type="PANTHER" id="PTHR24412:SF272">
    <property type="entry name" value="KELCH-LIKE PROTEIN DIABLO"/>
    <property type="match status" value="1"/>
</dbReference>
<dbReference type="InterPro" id="IPR000210">
    <property type="entry name" value="BTB/POZ_dom"/>
</dbReference>
<dbReference type="Gene3D" id="1.25.40.420">
    <property type="match status" value="1"/>
</dbReference>
<evidence type="ECO:0000256" key="3">
    <source>
        <dbReference type="SAM" id="MobiDB-lite"/>
    </source>
</evidence>
<dbReference type="STRING" id="6526.A0A2C9JF08"/>
<organism evidence="5 6">
    <name type="scientific">Biomphalaria glabrata</name>
    <name type="common">Bloodfluke planorb</name>
    <name type="synonym">Freshwater snail</name>
    <dbReference type="NCBI Taxonomy" id="6526"/>
    <lineage>
        <taxon>Eukaryota</taxon>
        <taxon>Metazoa</taxon>
        <taxon>Spiralia</taxon>
        <taxon>Lophotrochozoa</taxon>
        <taxon>Mollusca</taxon>
        <taxon>Gastropoda</taxon>
        <taxon>Heterobranchia</taxon>
        <taxon>Euthyneura</taxon>
        <taxon>Panpulmonata</taxon>
        <taxon>Hygrophila</taxon>
        <taxon>Lymnaeoidea</taxon>
        <taxon>Planorbidae</taxon>
        <taxon>Biomphalaria</taxon>
    </lineage>
</organism>
<evidence type="ECO:0000259" key="4">
    <source>
        <dbReference type="PROSITE" id="PS50097"/>
    </source>
</evidence>
<evidence type="ECO:0000256" key="2">
    <source>
        <dbReference type="ARBA" id="ARBA00022737"/>
    </source>
</evidence>
<name>A0A2C9JF08_BIOGL</name>
<dbReference type="CDD" id="cd18186">
    <property type="entry name" value="BTB_POZ_ZBTB_KLHL-like"/>
    <property type="match status" value="1"/>
</dbReference>
<evidence type="ECO:0000313" key="5">
    <source>
        <dbReference type="EnsemblMetazoa" id="BGLB001621-PC"/>
    </source>
</evidence>
<keyword evidence="2" id="KW-0677">Repeat</keyword>
<dbReference type="VEuPathDB" id="VectorBase:BGLB001621"/>
<feature type="domain" description="BTB" evidence="4">
    <location>
        <begin position="25"/>
        <end position="92"/>
    </location>
</feature>
<dbReference type="AlphaFoldDB" id="A0A2C9JF08"/>
<dbReference type="SUPFAM" id="SSF54695">
    <property type="entry name" value="POZ domain"/>
    <property type="match status" value="1"/>
</dbReference>
<dbReference type="Pfam" id="PF00651">
    <property type="entry name" value="BTB"/>
    <property type="match status" value="1"/>
</dbReference>
<evidence type="ECO:0000313" key="6">
    <source>
        <dbReference type="Proteomes" id="UP000076420"/>
    </source>
</evidence>
<dbReference type="PANTHER" id="PTHR24412">
    <property type="entry name" value="KELCH PROTEIN"/>
    <property type="match status" value="1"/>
</dbReference>
<feature type="compositionally biased region" description="Polar residues" evidence="3">
    <location>
        <begin position="211"/>
        <end position="220"/>
    </location>
</feature>
<dbReference type="InterPro" id="IPR011333">
    <property type="entry name" value="SKP1/BTB/POZ_sf"/>
</dbReference>